<evidence type="ECO:0000256" key="1">
    <source>
        <dbReference type="SAM" id="MobiDB-lite"/>
    </source>
</evidence>
<reference evidence="4" key="1">
    <citation type="submission" date="2016-10" db="EMBL/GenBank/DDBJ databases">
        <authorList>
            <person name="Varghese N."/>
            <person name="Submissions S."/>
        </authorList>
    </citation>
    <scope>NUCLEOTIDE SEQUENCE [LARGE SCALE GENOMIC DNA]</scope>
    <source>
        <strain evidence="4">DSM 45079</strain>
    </source>
</reference>
<dbReference type="Proteomes" id="UP000182977">
    <property type="component" value="Chromosome I"/>
</dbReference>
<dbReference type="Pfam" id="PF07336">
    <property type="entry name" value="ABATE"/>
    <property type="match status" value="1"/>
</dbReference>
<evidence type="ECO:0000313" key="4">
    <source>
        <dbReference type="Proteomes" id="UP000182977"/>
    </source>
</evidence>
<dbReference type="PANTHER" id="PTHR35525">
    <property type="entry name" value="BLL6575 PROTEIN"/>
    <property type="match status" value="1"/>
</dbReference>
<feature type="compositionally biased region" description="Basic residues" evidence="1">
    <location>
        <begin position="181"/>
        <end position="192"/>
    </location>
</feature>
<protein>
    <submittedName>
        <fullName evidence="3">Conserved protein containing a Zn-ribbon-like motif, possibly RNA-binding</fullName>
    </submittedName>
</protein>
<evidence type="ECO:0000313" key="3">
    <source>
        <dbReference type="EMBL" id="SDU77427.1"/>
    </source>
</evidence>
<dbReference type="EMBL" id="LT629791">
    <property type="protein sequence ID" value="SDU77427.1"/>
    <property type="molecule type" value="Genomic_DNA"/>
</dbReference>
<proteinExistence type="predicted"/>
<dbReference type="PANTHER" id="PTHR35525:SF3">
    <property type="entry name" value="BLL6575 PROTEIN"/>
    <property type="match status" value="1"/>
</dbReference>
<dbReference type="STRING" id="419479.SAMN04488563_5541"/>
<keyword evidence="4" id="KW-1185">Reference proteome</keyword>
<feature type="region of interest" description="Disordered" evidence="1">
    <location>
        <begin position="173"/>
        <end position="201"/>
    </location>
</feature>
<gene>
    <name evidence="3" type="ORF">SAMN04488563_5541</name>
</gene>
<name>A0A1H2L8Q3_9ACTN</name>
<dbReference type="AlphaFoldDB" id="A0A1H2L8Q3"/>
<accession>A0A1H2L8Q3</accession>
<dbReference type="InterPro" id="IPR023286">
    <property type="entry name" value="ABATE_dom_sf"/>
</dbReference>
<organism evidence="3 4">
    <name type="scientific">Jiangella alkaliphila</name>
    <dbReference type="NCBI Taxonomy" id="419479"/>
    <lineage>
        <taxon>Bacteria</taxon>
        <taxon>Bacillati</taxon>
        <taxon>Actinomycetota</taxon>
        <taxon>Actinomycetes</taxon>
        <taxon>Jiangellales</taxon>
        <taxon>Jiangellaceae</taxon>
        <taxon>Jiangella</taxon>
    </lineage>
</organism>
<feature type="domain" description="Zinc finger CGNR" evidence="2">
    <location>
        <begin position="149"/>
        <end position="190"/>
    </location>
</feature>
<dbReference type="Gene3D" id="1.10.3300.10">
    <property type="entry name" value="Jann2411-like domain"/>
    <property type="match status" value="1"/>
</dbReference>
<dbReference type="InterPro" id="IPR010852">
    <property type="entry name" value="ABATE"/>
</dbReference>
<dbReference type="SUPFAM" id="SSF160904">
    <property type="entry name" value="Jann2411-like"/>
    <property type="match status" value="1"/>
</dbReference>
<dbReference type="InterPro" id="IPR021005">
    <property type="entry name" value="Znf_CGNR"/>
</dbReference>
<evidence type="ECO:0000259" key="2">
    <source>
        <dbReference type="Pfam" id="PF11706"/>
    </source>
</evidence>
<sequence>MADAVALDPGPYAGTYKLIGGSPALDFANLVSYRGTAREHDWLRPASNVAAWARAAGLEVAADTADAASLRDLRELLARVFLAVADGGTPRAADVERIGTLAAGARAGRRLVFAEGAPAAHWAGRAPSLLGTLALDAAALLTSAPSLGRVTACDECRWVFLDTTRNHSRRWCDPADCGNRSRQRSHYRRHRGHPVDPAATG</sequence>
<dbReference type="Pfam" id="PF11706">
    <property type="entry name" value="zf-CGNR"/>
    <property type="match status" value="1"/>
</dbReference>